<evidence type="ECO:0000313" key="6">
    <source>
        <dbReference type="Proteomes" id="UP000310200"/>
    </source>
</evidence>
<dbReference type="InterPro" id="IPR036444">
    <property type="entry name" value="PLipase_A2_dom_sf"/>
</dbReference>
<dbReference type="GO" id="GO:0050482">
    <property type="term" value="P:arachidonate secretion"/>
    <property type="evidence" value="ECO:0007669"/>
    <property type="project" value="InterPro"/>
</dbReference>
<feature type="region of interest" description="Disordered" evidence="3">
    <location>
        <begin position="44"/>
        <end position="66"/>
    </location>
</feature>
<dbReference type="EMBL" id="QBLH01002492">
    <property type="protein sequence ID" value="TGZ48371.1"/>
    <property type="molecule type" value="Genomic_DNA"/>
</dbReference>
<keyword evidence="2" id="KW-0964">Secreted</keyword>
<sequence>MAPEYKKLGSLEDLDACCREHDNCPESIAPKKYDRFTSVTRRVSDPEFRNPVPTLSTNSRLRNNNT</sequence>
<dbReference type="GO" id="GO:0005576">
    <property type="term" value="C:extracellular region"/>
    <property type="evidence" value="ECO:0007669"/>
    <property type="project" value="UniProtKB-SubCell"/>
</dbReference>
<dbReference type="Proteomes" id="UP000310200">
    <property type="component" value="Unassembled WGS sequence"/>
</dbReference>
<dbReference type="GO" id="GO:0006644">
    <property type="term" value="P:phospholipid metabolic process"/>
    <property type="evidence" value="ECO:0007669"/>
    <property type="project" value="InterPro"/>
</dbReference>
<gene>
    <name evidence="5" type="ORF">DBV15_12573</name>
</gene>
<keyword evidence="6" id="KW-1185">Reference proteome</keyword>
<dbReference type="InterPro" id="IPR016090">
    <property type="entry name" value="PLA2-like_dom"/>
</dbReference>
<dbReference type="PROSITE" id="PS00118">
    <property type="entry name" value="PA2_HIS"/>
    <property type="match status" value="1"/>
</dbReference>
<evidence type="ECO:0000256" key="1">
    <source>
        <dbReference type="ARBA" id="ARBA00004613"/>
    </source>
</evidence>
<evidence type="ECO:0000259" key="4">
    <source>
        <dbReference type="Pfam" id="PF05826"/>
    </source>
</evidence>
<reference evidence="5 6" key="1">
    <citation type="journal article" date="2019" name="Philos. Trans. R. Soc. Lond., B, Biol. Sci.">
        <title>Ant behaviour and brain gene expression of defending hosts depend on the ecological success of the intruding social parasite.</title>
        <authorList>
            <person name="Kaur R."/>
            <person name="Stoldt M."/>
            <person name="Jongepier E."/>
            <person name="Feldmeyer B."/>
            <person name="Menzel F."/>
            <person name="Bornberg-Bauer E."/>
            <person name="Foitzik S."/>
        </authorList>
    </citation>
    <scope>NUCLEOTIDE SEQUENCE [LARGE SCALE GENOMIC DNA]</scope>
    <source>
        <tissue evidence="5">Whole body</tissue>
    </source>
</reference>
<dbReference type="InterPro" id="IPR033113">
    <property type="entry name" value="PLA2_histidine"/>
</dbReference>
<dbReference type="GO" id="GO:0004623">
    <property type="term" value="F:phospholipase A2 activity"/>
    <property type="evidence" value="ECO:0007669"/>
    <property type="project" value="InterPro"/>
</dbReference>
<organism evidence="5 6">
    <name type="scientific">Temnothorax longispinosus</name>
    <dbReference type="NCBI Taxonomy" id="300112"/>
    <lineage>
        <taxon>Eukaryota</taxon>
        <taxon>Metazoa</taxon>
        <taxon>Ecdysozoa</taxon>
        <taxon>Arthropoda</taxon>
        <taxon>Hexapoda</taxon>
        <taxon>Insecta</taxon>
        <taxon>Pterygota</taxon>
        <taxon>Neoptera</taxon>
        <taxon>Endopterygota</taxon>
        <taxon>Hymenoptera</taxon>
        <taxon>Apocrita</taxon>
        <taxon>Aculeata</taxon>
        <taxon>Formicoidea</taxon>
        <taxon>Formicidae</taxon>
        <taxon>Myrmicinae</taxon>
        <taxon>Temnothorax</taxon>
    </lineage>
</organism>
<evidence type="ECO:0000313" key="5">
    <source>
        <dbReference type="EMBL" id="TGZ48371.1"/>
    </source>
</evidence>
<accession>A0A4S2KG17</accession>
<dbReference type="Pfam" id="PF05826">
    <property type="entry name" value="Phospholip_A2_2"/>
    <property type="match status" value="1"/>
</dbReference>
<proteinExistence type="predicted"/>
<feature type="domain" description="Phospholipase A2-like central" evidence="4">
    <location>
        <begin position="2"/>
        <end position="34"/>
    </location>
</feature>
<comment type="caution">
    <text evidence="5">The sequence shown here is derived from an EMBL/GenBank/DDBJ whole genome shotgun (WGS) entry which is preliminary data.</text>
</comment>
<evidence type="ECO:0000256" key="3">
    <source>
        <dbReference type="SAM" id="MobiDB-lite"/>
    </source>
</evidence>
<name>A0A4S2KG17_9HYME</name>
<protein>
    <recommendedName>
        <fullName evidence="4">Phospholipase A2-like central domain-containing protein</fullName>
    </recommendedName>
</protein>
<feature type="compositionally biased region" description="Polar residues" evidence="3">
    <location>
        <begin position="53"/>
        <end position="66"/>
    </location>
</feature>
<dbReference type="Gene3D" id="1.20.90.10">
    <property type="entry name" value="Phospholipase A2 domain"/>
    <property type="match status" value="1"/>
</dbReference>
<dbReference type="AlphaFoldDB" id="A0A4S2KG17"/>
<evidence type="ECO:0000256" key="2">
    <source>
        <dbReference type="ARBA" id="ARBA00022525"/>
    </source>
</evidence>
<comment type="subcellular location">
    <subcellularLocation>
        <location evidence="1">Secreted</location>
    </subcellularLocation>
</comment>
<dbReference type="SUPFAM" id="SSF48619">
    <property type="entry name" value="Phospholipase A2, PLA2"/>
    <property type="match status" value="1"/>
</dbReference>